<gene>
    <name evidence="3" type="ORF">EF806_05520</name>
</gene>
<comment type="caution">
    <text evidence="3">The sequence shown here is derived from an EMBL/GenBank/DDBJ whole genome shotgun (WGS) entry which is preliminary data.</text>
</comment>
<dbReference type="InterPro" id="IPR014748">
    <property type="entry name" value="Enoyl-CoA_hydra_C"/>
</dbReference>
<comment type="similarity">
    <text evidence="1">Belongs to the enoyl-CoA hydratase/isomerase family.</text>
</comment>
<evidence type="ECO:0000313" key="4">
    <source>
        <dbReference type="Proteomes" id="UP000317158"/>
    </source>
</evidence>
<evidence type="ECO:0000256" key="1">
    <source>
        <dbReference type="ARBA" id="ARBA00005254"/>
    </source>
</evidence>
<evidence type="ECO:0000313" key="3">
    <source>
        <dbReference type="EMBL" id="RZN64079.1"/>
    </source>
</evidence>
<keyword evidence="2" id="KW-0456">Lyase</keyword>
<dbReference type="FunFam" id="3.90.226.10:FF:000009">
    <property type="entry name" value="Carnitinyl-CoA dehydratase"/>
    <property type="match status" value="1"/>
</dbReference>
<reference evidence="3 4" key="1">
    <citation type="journal article" date="2019" name="Nat. Microbiol.">
        <title>Wide diversity of methane and short-chain alkane metabolisms in uncultured archaea.</title>
        <authorList>
            <person name="Borrel G."/>
            <person name="Adam P.S."/>
            <person name="McKay L.J."/>
            <person name="Chen L.X."/>
            <person name="Sierra-Garcia I.N."/>
            <person name="Sieber C.M."/>
            <person name="Letourneur Q."/>
            <person name="Ghozlane A."/>
            <person name="Andersen G.L."/>
            <person name="Li W.J."/>
            <person name="Hallam S.J."/>
            <person name="Muyzer G."/>
            <person name="de Oliveira V.M."/>
            <person name="Inskeep W.P."/>
            <person name="Banfield J.F."/>
            <person name="Gribaldo S."/>
        </authorList>
    </citation>
    <scope>NUCLEOTIDE SEQUENCE [LARGE SCALE GENOMIC DNA]</scope>
    <source>
        <strain evidence="3">NM1a</strain>
    </source>
</reference>
<dbReference type="GO" id="GO:0016853">
    <property type="term" value="F:isomerase activity"/>
    <property type="evidence" value="ECO:0007669"/>
    <property type="project" value="UniProtKB-KW"/>
</dbReference>
<dbReference type="Proteomes" id="UP000317158">
    <property type="component" value="Unassembled WGS sequence"/>
</dbReference>
<dbReference type="Gene3D" id="1.10.12.10">
    <property type="entry name" value="Lyase 2-enoyl-coa Hydratase, Chain A, domain 2"/>
    <property type="match status" value="1"/>
</dbReference>
<proteinExistence type="inferred from homology"/>
<protein>
    <submittedName>
        <fullName evidence="3">Enoyl-CoA hydratase/isomerase family protein</fullName>
    </submittedName>
</protein>
<evidence type="ECO:0000256" key="2">
    <source>
        <dbReference type="ARBA" id="ARBA00023239"/>
    </source>
</evidence>
<organism evidence="3 4">
    <name type="scientific">Methanoliparum thermophilum</name>
    <dbReference type="NCBI Taxonomy" id="2491083"/>
    <lineage>
        <taxon>Archaea</taxon>
        <taxon>Methanobacteriati</taxon>
        <taxon>Methanobacteriota</taxon>
        <taxon>Candidatus Methanoliparia</taxon>
        <taxon>Candidatus Methanoliparales</taxon>
        <taxon>Candidatus Methanoliparaceae</taxon>
        <taxon>Candidatus Methanoliparum</taxon>
    </lineage>
</organism>
<dbReference type="PANTHER" id="PTHR43802">
    <property type="entry name" value="ENOYL-COA HYDRATASE"/>
    <property type="match status" value="1"/>
</dbReference>
<dbReference type="AlphaFoldDB" id="A0A520KR72"/>
<dbReference type="PANTHER" id="PTHR43802:SF1">
    <property type="entry name" value="IP11341P-RELATED"/>
    <property type="match status" value="1"/>
</dbReference>
<dbReference type="InterPro" id="IPR001753">
    <property type="entry name" value="Enoyl-CoA_hydra/iso"/>
</dbReference>
<accession>A0A520KR72</accession>
<dbReference type="InterPro" id="IPR029045">
    <property type="entry name" value="ClpP/crotonase-like_dom_sf"/>
</dbReference>
<dbReference type="SUPFAM" id="SSF52096">
    <property type="entry name" value="ClpP/crotonase"/>
    <property type="match status" value="1"/>
</dbReference>
<dbReference type="GO" id="GO:0016829">
    <property type="term" value="F:lyase activity"/>
    <property type="evidence" value="ECO:0007669"/>
    <property type="project" value="UniProtKB-KW"/>
</dbReference>
<dbReference type="Pfam" id="PF00378">
    <property type="entry name" value="ECH_1"/>
    <property type="match status" value="1"/>
</dbReference>
<keyword evidence="3" id="KW-0413">Isomerase</keyword>
<dbReference type="CDD" id="cd06558">
    <property type="entry name" value="crotonase-like"/>
    <property type="match status" value="1"/>
</dbReference>
<dbReference type="Gene3D" id="3.90.226.10">
    <property type="entry name" value="2-enoyl-CoA Hydratase, Chain A, domain 1"/>
    <property type="match status" value="1"/>
</dbReference>
<sequence length="270" mass="29983">MNKKTDSNLILTEKKDGIMTIYLNRPEKRNALNPEIMVDLENSFSIASVDPEVKVIILAGKGKVFSAGIDLFEFPSMFIENINEKGTSWFRNYLTDLHYSLNKIESLEKPVICAIHGHTIGMGLELALTADFRIASKDTRIGIPEVQLGLIPDVGGTTRLTRMIGVIKAKELIMTGRLISADEAFRINLVNEVTPEGEELDASIKLAQEIIDNCSPTAVGLSKKVIDLSRDIDKNTSLEMEGIVQSIIFGDMDKVIEGFQAKIEERKPKF</sequence>
<dbReference type="EMBL" id="RXIF01000010">
    <property type="protein sequence ID" value="RZN64079.1"/>
    <property type="molecule type" value="Genomic_DNA"/>
</dbReference>
<name>A0A520KR72_METT2</name>